<name>A0A9Q9PBF8_BACPU</name>
<proteinExistence type="predicted"/>
<accession>A0A9Q9PBF8</accession>
<gene>
    <name evidence="1" type="primary">p9</name>
    <name evidence="1" type="ORF">SBRMV_009</name>
</gene>
<protein>
    <submittedName>
        <fullName evidence="1">Uncharacterized protein</fullName>
    </submittedName>
</protein>
<keyword evidence="1" id="KW-0614">Plasmid</keyword>
<evidence type="ECO:0000313" key="1">
    <source>
        <dbReference type="EMBL" id="VCT93293.1"/>
    </source>
</evidence>
<dbReference type="EMBL" id="LR026976">
    <property type="protein sequence ID" value="VCT93293.1"/>
    <property type="molecule type" value="Genomic_DNA"/>
</dbReference>
<reference evidence="1" key="1">
    <citation type="submission" date="2018-10" db="EMBL/GenBank/DDBJ databases">
        <authorList>
            <person name="Singh K. P."/>
            <person name="Ramachandran G."/>
            <person name="Val-Calvo J."/>
            <person name="Meijer J.J. W."/>
            <person name="Miguel-Arribas A."/>
            <person name="Gago Cordoba C."/>
        </authorList>
    </citation>
    <scope>NUCLEOTIDE SEQUENCE</scope>
    <source>
        <strain evidence="1">1</strain>
        <plasmid evidence="1">p576</plasmid>
    </source>
</reference>
<geneLocation type="plasmid" evidence="1">
    <name>p576</name>
</geneLocation>
<dbReference type="AlphaFoldDB" id="A0A9Q9PBF8"/>
<organism evidence="1">
    <name type="scientific">Bacillus pumilus</name>
    <name type="common">Bacillus mesentericus</name>
    <dbReference type="NCBI Taxonomy" id="1408"/>
    <lineage>
        <taxon>Bacteria</taxon>
        <taxon>Bacillati</taxon>
        <taxon>Bacillota</taxon>
        <taxon>Bacilli</taxon>
        <taxon>Bacillales</taxon>
        <taxon>Bacillaceae</taxon>
        <taxon>Bacillus</taxon>
    </lineage>
</organism>
<sequence length="139" mass="16214">MHRINTRLSDSAYNYINDEMKKRDSKFINNTIEQICAEHAEMKQRLFDEDALVEKIFRRFKTTLDVIRVRAGHADKNAQVNLELWNAHLLENPMALTILTDTRVADPVRKAKDKVTGDIAKYKLLKDQKNKDDQEGNDQ</sequence>